<evidence type="ECO:0000256" key="1">
    <source>
        <dbReference type="ARBA" id="ARBA00011046"/>
    </source>
</evidence>
<evidence type="ECO:0000313" key="6">
    <source>
        <dbReference type="Proteomes" id="UP000248584"/>
    </source>
</evidence>
<evidence type="ECO:0000313" key="5">
    <source>
        <dbReference type="EMBL" id="PZX39011.1"/>
    </source>
</evidence>
<proteinExistence type="inferred from homology"/>
<evidence type="ECO:0000256" key="4">
    <source>
        <dbReference type="ARBA" id="ARBA00023163"/>
    </source>
</evidence>
<keyword evidence="3" id="KW-0238">DNA-binding</keyword>
<dbReference type="Pfam" id="PF03965">
    <property type="entry name" value="Penicillinase_R"/>
    <property type="match status" value="1"/>
</dbReference>
<reference evidence="5 6" key="1">
    <citation type="submission" date="2018-06" db="EMBL/GenBank/DDBJ databases">
        <title>Genomic Encyclopedia of Archaeal and Bacterial Type Strains, Phase II (KMG-II): from individual species to whole genera.</title>
        <authorList>
            <person name="Goeker M."/>
        </authorList>
    </citation>
    <scope>NUCLEOTIDE SEQUENCE [LARGE SCALE GENOMIC DNA]</scope>
    <source>
        <strain evidence="5 6">DSM 17205</strain>
    </source>
</reference>
<dbReference type="PIRSF" id="PIRSF019455">
    <property type="entry name" value="CopR_AtkY"/>
    <property type="match status" value="1"/>
</dbReference>
<organism evidence="5 6">
    <name type="scientific">Nonlabens dokdonensis</name>
    <dbReference type="NCBI Taxonomy" id="328515"/>
    <lineage>
        <taxon>Bacteria</taxon>
        <taxon>Pseudomonadati</taxon>
        <taxon>Bacteroidota</taxon>
        <taxon>Flavobacteriia</taxon>
        <taxon>Flavobacteriales</taxon>
        <taxon>Flavobacteriaceae</taxon>
        <taxon>Nonlabens</taxon>
    </lineage>
</organism>
<comment type="similarity">
    <text evidence="1">Belongs to the BlaI transcriptional regulatory family.</text>
</comment>
<gene>
    <name evidence="5" type="ORF">LX97_02377</name>
</gene>
<comment type="caution">
    <text evidence="5">The sequence shown here is derived from an EMBL/GenBank/DDBJ whole genome shotgun (WGS) entry which is preliminary data.</text>
</comment>
<evidence type="ECO:0000256" key="2">
    <source>
        <dbReference type="ARBA" id="ARBA00023015"/>
    </source>
</evidence>
<dbReference type="Gene3D" id="1.10.4040.10">
    <property type="entry name" value="Penicillinase repressor domain"/>
    <property type="match status" value="1"/>
</dbReference>
<dbReference type="InterPro" id="IPR005650">
    <property type="entry name" value="BlaI_family"/>
</dbReference>
<dbReference type="EMBL" id="QKZR01000004">
    <property type="protein sequence ID" value="PZX39011.1"/>
    <property type="molecule type" value="Genomic_DNA"/>
</dbReference>
<keyword evidence="4" id="KW-0804">Transcription</keyword>
<protein>
    <submittedName>
        <fullName evidence="5">Transcriptional regulator</fullName>
    </submittedName>
</protein>
<keyword evidence="2" id="KW-0805">Transcription regulation</keyword>
<accession>A0ABX5PVU6</accession>
<dbReference type="Gene3D" id="1.10.10.10">
    <property type="entry name" value="Winged helix-like DNA-binding domain superfamily/Winged helix DNA-binding domain"/>
    <property type="match status" value="1"/>
</dbReference>
<dbReference type="InterPro" id="IPR036388">
    <property type="entry name" value="WH-like_DNA-bd_sf"/>
</dbReference>
<dbReference type="InterPro" id="IPR036390">
    <property type="entry name" value="WH_DNA-bd_sf"/>
</dbReference>
<evidence type="ECO:0000256" key="3">
    <source>
        <dbReference type="ARBA" id="ARBA00023125"/>
    </source>
</evidence>
<dbReference type="Proteomes" id="UP000248584">
    <property type="component" value="Unassembled WGS sequence"/>
</dbReference>
<dbReference type="SUPFAM" id="SSF46785">
    <property type="entry name" value="Winged helix' DNA-binding domain"/>
    <property type="match status" value="1"/>
</dbReference>
<name>A0ABX5PVU6_9FLAO</name>
<sequence>MNYRFQNHYITMEKLTQKEEEVMQVLWSLEKAFVKEIVPELKGTNHYNTVSTIVRKLEEKGYVAYEAFGKTHRYFPIIEKESYRNKFVNNAMTSYFNNSYKNMVSFFAKEEKISANELREILEMIESKEK</sequence>
<keyword evidence="6" id="KW-1185">Reference proteome</keyword>